<dbReference type="PROSITE" id="PS50943">
    <property type="entry name" value="HTH_CROC1"/>
    <property type="match status" value="1"/>
</dbReference>
<dbReference type="Gene3D" id="1.10.260.40">
    <property type="entry name" value="lambda repressor-like DNA-binding domains"/>
    <property type="match status" value="1"/>
</dbReference>
<dbReference type="EMBL" id="JBHSJJ010000007">
    <property type="protein sequence ID" value="MFC4872864.1"/>
    <property type="molecule type" value="Genomic_DNA"/>
</dbReference>
<evidence type="ECO:0000313" key="4">
    <source>
        <dbReference type="Proteomes" id="UP001595818"/>
    </source>
</evidence>
<dbReference type="CDD" id="cd00093">
    <property type="entry name" value="HTH_XRE"/>
    <property type="match status" value="1"/>
</dbReference>
<reference evidence="4" key="1">
    <citation type="journal article" date="2019" name="Int. J. Syst. Evol. Microbiol.">
        <title>The Global Catalogue of Microorganisms (GCM) 10K type strain sequencing project: providing services to taxonomists for standard genome sequencing and annotation.</title>
        <authorList>
            <consortium name="The Broad Institute Genomics Platform"/>
            <consortium name="The Broad Institute Genome Sequencing Center for Infectious Disease"/>
            <person name="Wu L."/>
            <person name="Ma J."/>
        </authorList>
    </citation>
    <scope>NUCLEOTIDE SEQUENCE [LARGE SCALE GENOMIC DNA]</scope>
    <source>
        <strain evidence="4">CGMCC 4.7466</strain>
    </source>
</reference>
<evidence type="ECO:0000313" key="3">
    <source>
        <dbReference type="EMBL" id="MFC4872864.1"/>
    </source>
</evidence>
<organism evidence="3 4">
    <name type="scientific">Negadavirga shengliensis</name>
    <dbReference type="NCBI Taxonomy" id="1389218"/>
    <lineage>
        <taxon>Bacteria</taxon>
        <taxon>Pseudomonadati</taxon>
        <taxon>Bacteroidota</taxon>
        <taxon>Cytophagia</taxon>
        <taxon>Cytophagales</taxon>
        <taxon>Cyclobacteriaceae</taxon>
        <taxon>Negadavirga</taxon>
    </lineage>
</organism>
<protein>
    <submittedName>
        <fullName evidence="3">Helix-turn-helix domain-containing protein</fullName>
    </submittedName>
</protein>
<dbReference type="PANTHER" id="PTHR46797:SF1">
    <property type="entry name" value="METHYLPHOSPHONATE SYNTHASE"/>
    <property type="match status" value="1"/>
</dbReference>
<dbReference type="SMART" id="SM00530">
    <property type="entry name" value="HTH_XRE"/>
    <property type="match status" value="1"/>
</dbReference>
<dbReference type="Pfam" id="PF01381">
    <property type="entry name" value="HTH_3"/>
    <property type="match status" value="1"/>
</dbReference>
<keyword evidence="1" id="KW-0238">DNA-binding</keyword>
<keyword evidence="4" id="KW-1185">Reference proteome</keyword>
<evidence type="ECO:0000256" key="1">
    <source>
        <dbReference type="ARBA" id="ARBA00023125"/>
    </source>
</evidence>
<dbReference type="PANTHER" id="PTHR46797">
    <property type="entry name" value="HTH-TYPE TRANSCRIPTIONAL REGULATOR"/>
    <property type="match status" value="1"/>
</dbReference>
<feature type="domain" description="HTH cro/C1-type" evidence="2">
    <location>
        <begin position="50"/>
        <end position="96"/>
    </location>
</feature>
<dbReference type="RefSeq" id="WP_377065443.1">
    <property type="nucleotide sequence ID" value="NZ_JBHSJJ010000007.1"/>
</dbReference>
<name>A0ABV9T2D1_9BACT</name>
<comment type="caution">
    <text evidence="3">The sequence shown here is derived from an EMBL/GenBank/DDBJ whole genome shotgun (WGS) entry which is preliminary data.</text>
</comment>
<proteinExistence type="predicted"/>
<evidence type="ECO:0000259" key="2">
    <source>
        <dbReference type="PROSITE" id="PS50943"/>
    </source>
</evidence>
<dbReference type="Proteomes" id="UP001595818">
    <property type="component" value="Unassembled WGS sequence"/>
</dbReference>
<dbReference type="InterPro" id="IPR010982">
    <property type="entry name" value="Lambda_DNA-bd_dom_sf"/>
</dbReference>
<dbReference type="InterPro" id="IPR001387">
    <property type="entry name" value="Cro/C1-type_HTH"/>
</dbReference>
<sequence length="107" mass="12293">MKKKKLIKMGSNISITTFERHLERRYGEIGSEKRMAFEAKAKAFAIGELIKEERRLAKMTQEQLAEKTGTKKSFISRIENGKSDIQLSTLYRILEIGLGKKISLMIE</sequence>
<accession>A0ABV9T2D1</accession>
<dbReference type="InterPro" id="IPR050807">
    <property type="entry name" value="TransReg_Diox_bact_type"/>
</dbReference>
<gene>
    <name evidence="3" type="ORF">ACFPFU_14300</name>
</gene>
<dbReference type="SUPFAM" id="SSF47413">
    <property type="entry name" value="lambda repressor-like DNA-binding domains"/>
    <property type="match status" value="1"/>
</dbReference>